<dbReference type="PRINTS" id="PR00344">
    <property type="entry name" value="BCTRLSENSOR"/>
</dbReference>
<dbReference type="InterPro" id="IPR036097">
    <property type="entry name" value="HisK_dim/P_sf"/>
</dbReference>
<dbReference type="InterPro" id="IPR003594">
    <property type="entry name" value="HATPase_dom"/>
</dbReference>
<dbReference type="Proteomes" id="UP000198790">
    <property type="component" value="Unassembled WGS sequence"/>
</dbReference>
<gene>
    <name evidence="6" type="ORF">SAMN04489723_10792</name>
</gene>
<dbReference type="PROSITE" id="PS50109">
    <property type="entry name" value="HIS_KIN"/>
    <property type="match status" value="1"/>
</dbReference>
<keyword evidence="6" id="KW-0808">Transferase</keyword>
<sequence>MLTCVNIQFYIFLSLYFSPVKKLQFKRIGLLIALTLLVSIGVQIYRNYTQFKQNEAQLVADIQQSLDNALEVYFADLAKTDVITLTENRTSGFMLKSERSADSDSLENDFFKNIGESKILMKTLEKMEAGDTSNANWFGNLDDKKNFRFEAHSDTLKNINPDQIQSINIFRGLNAADSISNLKLLTNRIIISITRDSLNFEKISTLVKDELDRKEIAINYGLLHYEHDTISGSFNYPALTEMPFSTVSKSTFLPRGQKLEMYFENTALTVLKRGILDILMSVIFLLIIAGAFYYLYQTIKNQKEIAEIKEDLIGNITHEFKTPIATTLSAIEGIELFNPENNPEKTKKYLGISKSQMLKLNLMVEKLLETATLDSEQFILQKEEINPIPVLRSLVQKFQTLSPEQEIELVVPSKISAINVDPFHFENALSNLLDNALKYGGDEVRITVDQGANTRIRIWDNGGNISSDQEERVFEQFYRIPKGNLHDVKGFGIGLYYVKKIIEKHNGKIELESSTKSTSFITTWA</sequence>
<dbReference type="InterPro" id="IPR005467">
    <property type="entry name" value="His_kinase_dom"/>
</dbReference>
<keyword evidence="4" id="KW-0472">Membrane</keyword>
<evidence type="ECO:0000259" key="5">
    <source>
        <dbReference type="PROSITE" id="PS50109"/>
    </source>
</evidence>
<dbReference type="InterPro" id="IPR003661">
    <property type="entry name" value="HisK_dim/P_dom"/>
</dbReference>
<keyword evidence="4" id="KW-1133">Transmembrane helix</keyword>
<dbReference type="SUPFAM" id="SSF55874">
    <property type="entry name" value="ATPase domain of HSP90 chaperone/DNA topoisomerase II/histidine kinase"/>
    <property type="match status" value="1"/>
</dbReference>
<dbReference type="STRING" id="237018.SAMN04489723_10792"/>
<dbReference type="SMART" id="SM00387">
    <property type="entry name" value="HATPase_c"/>
    <property type="match status" value="1"/>
</dbReference>
<protein>
    <recommendedName>
        <fullName evidence="2">histidine kinase</fullName>
        <ecNumber evidence="2">2.7.13.3</ecNumber>
    </recommendedName>
</protein>
<dbReference type="Pfam" id="PF02518">
    <property type="entry name" value="HATPase_c"/>
    <property type="match status" value="1"/>
</dbReference>
<name>A0A1I1A520_9BACT</name>
<organism evidence="6 7">
    <name type="scientific">Algoriphagus aquimarinus</name>
    <dbReference type="NCBI Taxonomy" id="237018"/>
    <lineage>
        <taxon>Bacteria</taxon>
        <taxon>Pseudomonadati</taxon>
        <taxon>Bacteroidota</taxon>
        <taxon>Cytophagia</taxon>
        <taxon>Cytophagales</taxon>
        <taxon>Cyclobacteriaceae</taxon>
        <taxon>Algoriphagus</taxon>
    </lineage>
</organism>
<proteinExistence type="predicted"/>
<dbReference type="AlphaFoldDB" id="A0A1I1A520"/>
<dbReference type="EMBL" id="FOKK01000007">
    <property type="protein sequence ID" value="SFB31513.1"/>
    <property type="molecule type" value="Genomic_DNA"/>
</dbReference>
<dbReference type="Gene3D" id="3.30.565.10">
    <property type="entry name" value="Histidine kinase-like ATPase, C-terminal domain"/>
    <property type="match status" value="1"/>
</dbReference>
<dbReference type="PANTHER" id="PTHR43547">
    <property type="entry name" value="TWO-COMPONENT HISTIDINE KINASE"/>
    <property type="match status" value="1"/>
</dbReference>
<dbReference type="PANTHER" id="PTHR43547:SF2">
    <property type="entry name" value="HYBRID SIGNAL TRANSDUCTION HISTIDINE KINASE C"/>
    <property type="match status" value="1"/>
</dbReference>
<evidence type="ECO:0000256" key="1">
    <source>
        <dbReference type="ARBA" id="ARBA00000085"/>
    </source>
</evidence>
<evidence type="ECO:0000256" key="2">
    <source>
        <dbReference type="ARBA" id="ARBA00012438"/>
    </source>
</evidence>
<dbReference type="EC" id="2.7.13.3" evidence="2"/>
<accession>A0A1I1A520</accession>
<keyword evidence="4" id="KW-0812">Transmembrane</keyword>
<dbReference type="InterPro" id="IPR036890">
    <property type="entry name" value="HATPase_C_sf"/>
</dbReference>
<feature type="transmembrane region" description="Helical" evidence="4">
    <location>
        <begin position="28"/>
        <end position="45"/>
    </location>
</feature>
<feature type="transmembrane region" description="Helical" evidence="4">
    <location>
        <begin position="275"/>
        <end position="296"/>
    </location>
</feature>
<dbReference type="Pfam" id="PF00512">
    <property type="entry name" value="HisKA"/>
    <property type="match status" value="1"/>
</dbReference>
<evidence type="ECO:0000313" key="7">
    <source>
        <dbReference type="Proteomes" id="UP000198790"/>
    </source>
</evidence>
<dbReference type="InterPro" id="IPR004358">
    <property type="entry name" value="Sig_transdc_His_kin-like_C"/>
</dbReference>
<dbReference type="SMART" id="SM00388">
    <property type="entry name" value="HisKA"/>
    <property type="match status" value="1"/>
</dbReference>
<keyword evidence="3" id="KW-0597">Phosphoprotein</keyword>
<reference evidence="6 7" key="1">
    <citation type="submission" date="2016-10" db="EMBL/GenBank/DDBJ databases">
        <authorList>
            <person name="de Groot N.N."/>
        </authorList>
    </citation>
    <scope>NUCLEOTIDE SEQUENCE [LARGE SCALE GENOMIC DNA]</scope>
    <source>
        <strain evidence="6 7">DSM 23399</strain>
    </source>
</reference>
<evidence type="ECO:0000313" key="6">
    <source>
        <dbReference type="EMBL" id="SFB31513.1"/>
    </source>
</evidence>
<evidence type="ECO:0000256" key="3">
    <source>
        <dbReference type="ARBA" id="ARBA00022553"/>
    </source>
</evidence>
<dbReference type="SUPFAM" id="SSF47384">
    <property type="entry name" value="Homodimeric domain of signal transducing histidine kinase"/>
    <property type="match status" value="1"/>
</dbReference>
<keyword evidence="7" id="KW-1185">Reference proteome</keyword>
<comment type="catalytic activity">
    <reaction evidence="1">
        <text>ATP + protein L-histidine = ADP + protein N-phospho-L-histidine.</text>
        <dbReference type="EC" id="2.7.13.3"/>
    </reaction>
</comment>
<evidence type="ECO:0000256" key="4">
    <source>
        <dbReference type="SAM" id="Phobius"/>
    </source>
</evidence>
<keyword evidence="6" id="KW-0418">Kinase</keyword>
<dbReference type="CDD" id="cd00075">
    <property type="entry name" value="HATPase"/>
    <property type="match status" value="1"/>
</dbReference>
<dbReference type="CDD" id="cd00082">
    <property type="entry name" value="HisKA"/>
    <property type="match status" value="1"/>
</dbReference>
<dbReference type="GO" id="GO:0000155">
    <property type="term" value="F:phosphorelay sensor kinase activity"/>
    <property type="evidence" value="ECO:0007669"/>
    <property type="project" value="InterPro"/>
</dbReference>
<dbReference type="Gene3D" id="1.10.287.130">
    <property type="match status" value="1"/>
</dbReference>
<feature type="domain" description="Histidine kinase" evidence="5">
    <location>
        <begin position="315"/>
        <end position="525"/>
    </location>
</feature>